<sequence length="100" mass="11106">MELRIMTVFIVLDRSALAASTAATVGDDVVAAPVDPEKDSIMNTQHVSFVKGPDGKMEMRVERYLDTFPFKFYVVLRDIHGLPAVLAETLRQYFSLVGGE</sequence>
<reference evidence="1" key="1">
    <citation type="submission" date="2022-07" db="EMBL/GenBank/DDBJ databases">
        <title>Phylogenomic reconstructions and comparative analyses of Kickxellomycotina fungi.</title>
        <authorList>
            <person name="Reynolds N.K."/>
            <person name="Stajich J.E."/>
            <person name="Barry K."/>
            <person name="Grigoriev I.V."/>
            <person name="Crous P."/>
            <person name="Smith M.E."/>
        </authorList>
    </citation>
    <scope>NUCLEOTIDE SEQUENCE</scope>
    <source>
        <strain evidence="1">CBS 190363</strain>
    </source>
</reference>
<proteinExistence type="predicted"/>
<comment type="caution">
    <text evidence="1">The sequence shown here is derived from an EMBL/GenBank/DDBJ whole genome shotgun (WGS) entry which is preliminary data.</text>
</comment>
<gene>
    <name evidence="1" type="primary">MDN1_2</name>
    <name evidence="1" type="ORF">IWW38_004477</name>
</gene>
<organism evidence="1 2">
    <name type="scientific">Coemansia aciculifera</name>
    <dbReference type="NCBI Taxonomy" id="417176"/>
    <lineage>
        <taxon>Eukaryota</taxon>
        <taxon>Fungi</taxon>
        <taxon>Fungi incertae sedis</taxon>
        <taxon>Zoopagomycota</taxon>
        <taxon>Kickxellomycotina</taxon>
        <taxon>Kickxellomycetes</taxon>
        <taxon>Kickxellales</taxon>
        <taxon>Kickxellaceae</taxon>
        <taxon>Coemansia</taxon>
    </lineage>
</organism>
<dbReference type="Proteomes" id="UP001139981">
    <property type="component" value="Unassembled WGS sequence"/>
</dbReference>
<accession>A0ACC1LZC5</accession>
<name>A0ACC1LZC5_9FUNG</name>
<evidence type="ECO:0000313" key="2">
    <source>
        <dbReference type="Proteomes" id="UP001139981"/>
    </source>
</evidence>
<keyword evidence="2" id="KW-1185">Reference proteome</keyword>
<dbReference type="EMBL" id="JANBVB010001642">
    <property type="protein sequence ID" value="KAJ2889824.1"/>
    <property type="molecule type" value="Genomic_DNA"/>
</dbReference>
<evidence type="ECO:0000313" key="1">
    <source>
        <dbReference type="EMBL" id="KAJ2889824.1"/>
    </source>
</evidence>
<protein>
    <submittedName>
        <fullName evidence="1">AAA ATPase midasin</fullName>
    </submittedName>
</protein>